<dbReference type="Proteomes" id="UP000275267">
    <property type="component" value="Unassembled WGS sequence"/>
</dbReference>
<reference evidence="3" key="1">
    <citation type="journal article" date="2019" name="Nat. Commun.">
        <title>The genome of broomcorn millet.</title>
        <authorList>
            <person name="Zou C."/>
            <person name="Miki D."/>
            <person name="Li D."/>
            <person name="Tang Q."/>
            <person name="Xiao L."/>
            <person name="Rajput S."/>
            <person name="Deng P."/>
            <person name="Jia W."/>
            <person name="Huang R."/>
            <person name="Zhang M."/>
            <person name="Sun Y."/>
            <person name="Hu J."/>
            <person name="Fu X."/>
            <person name="Schnable P.S."/>
            <person name="Li F."/>
            <person name="Zhang H."/>
            <person name="Feng B."/>
            <person name="Zhu X."/>
            <person name="Liu R."/>
            <person name="Schnable J.C."/>
            <person name="Zhu J.-K."/>
            <person name="Zhang H."/>
        </authorList>
    </citation>
    <scope>NUCLEOTIDE SEQUENCE [LARGE SCALE GENOMIC DNA]</scope>
</reference>
<dbReference type="EMBL" id="PQIB02000017">
    <property type="protein sequence ID" value="RLM59159.1"/>
    <property type="molecule type" value="Genomic_DNA"/>
</dbReference>
<keyword evidence="3" id="KW-1185">Reference proteome</keyword>
<sequence length="197" mass="22928">MWSPIKKTLKKINSASSSRHSWSSASSRDDMSVDSSSRTSVSQEDTTAAIPKSHIRIYRGPQRFEQEALELLKKQTFGHVKFFEPIFLMKTGLKQDMNRAFAYVGWEDFADITEPDLTTRVDALGQQQDQISQDLAHHIDLTQQNWGMTTSVHYDLSGVFTHLGLSRQWHNPYQQQYYPYQQQHYPHQQQYNTNQQS</sequence>
<gene>
    <name evidence="2" type="ORF">C2845_PM18G06470</name>
</gene>
<protein>
    <submittedName>
        <fullName evidence="2">Uncharacterized protein</fullName>
    </submittedName>
</protein>
<dbReference type="AlphaFoldDB" id="A0A3L6PPB9"/>
<comment type="caution">
    <text evidence="2">The sequence shown here is derived from an EMBL/GenBank/DDBJ whole genome shotgun (WGS) entry which is preliminary data.</text>
</comment>
<proteinExistence type="predicted"/>
<evidence type="ECO:0000313" key="2">
    <source>
        <dbReference type="EMBL" id="RLM59159.1"/>
    </source>
</evidence>
<organism evidence="2 3">
    <name type="scientific">Panicum miliaceum</name>
    <name type="common">Proso millet</name>
    <name type="synonym">Broomcorn millet</name>
    <dbReference type="NCBI Taxonomy" id="4540"/>
    <lineage>
        <taxon>Eukaryota</taxon>
        <taxon>Viridiplantae</taxon>
        <taxon>Streptophyta</taxon>
        <taxon>Embryophyta</taxon>
        <taxon>Tracheophyta</taxon>
        <taxon>Spermatophyta</taxon>
        <taxon>Magnoliopsida</taxon>
        <taxon>Liliopsida</taxon>
        <taxon>Poales</taxon>
        <taxon>Poaceae</taxon>
        <taxon>PACMAD clade</taxon>
        <taxon>Panicoideae</taxon>
        <taxon>Panicodae</taxon>
        <taxon>Paniceae</taxon>
        <taxon>Panicinae</taxon>
        <taxon>Panicum</taxon>
        <taxon>Panicum sect. Panicum</taxon>
    </lineage>
</organism>
<accession>A0A3L6PPB9</accession>
<feature type="compositionally biased region" description="Low complexity" evidence="1">
    <location>
        <begin position="14"/>
        <end position="26"/>
    </location>
</feature>
<name>A0A3L6PPB9_PANMI</name>
<evidence type="ECO:0000313" key="3">
    <source>
        <dbReference type="Proteomes" id="UP000275267"/>
    </source>
</evidence>
<evidence type="ECO:0000256" key="1">
    <source>
        <dbReference type="SAM" id="MobiDB-lite"/>
    </source>
</evidence>
<feature type="region of interest" description="Disordered" evidence="1">
    <location>
        <begin position="13"/>
        <end position="47"/>
    </location>
</feature>
<dbReference type="OrthoDB" id="10501221at2759"/>
<feature type="compositionally biased region" description="Low complexity" evidence="1">
    <location>
        <begin position="33"/>
        <end position="42"/>
    </location>
</feature>